<protein>
    <submittedName>
        <fullName evidence="1">Uncharacterized protein</fullName>
    </submittedName>
</protein>
<accession>A0A9Q9SSP8</accession>
<reference evidence="1" key="2">
    <citation type="submission" date="2022-10" db="EMBL/GenBank/DDBJ databases">
        <authorList>
            <person name="Ngo T.-E."/>
        </authorList>
    </citation>
    <scope>NUCLEOTIDE SEQUENCE</scope>
    <source>
        <strain evidence="1">JHB</strain>
    </source>
</reference>
<gene>
    <name evidence="1" type="ORF">BJP36_41940</name>
</gene>
<organism evidence="1">
    <name type="scientific">Moorena producens (strain JHB)</name>
    <dbReference type="NCBI Taxonomy" id="1454205"/>
    <lineage>
        <taxon>Bacteria</taxon>
        <taxon>Bacillati</taxon>
        <taxon>Cyanobacteriota</taxon>
        <taxon>Cyanophyceae</taxon>
        <taxon>Coleofasciculales</taxon>
        <taxon>Coleofasciculaceae</taxon>
        <taxon>Moorena</taxon>
    </lineage>
</organism>
<name>A0A9Q9SSP8_MOOP1</name>
<dbReference type="EMBL" id="CP017708">
    <property type="protein sequence ID" value="WAN68925.1"/>
    <property type="molecule type" value="Genomic_DNA"/>
</dbReference>
<sequence length="47" mass="5278">MTYGQSQGDDFVRVDQEFDSSFPCSPGFLIGDSVSLRHRAILPRDET</sequence>
<reference evidence="1" key="1">
    <citation type="journal article" date="2017" name="Proc. Natl. Acad. Sci. U.S.A.">
        <title>Comparative genomics uncovers the prolific and distinctive metabolic potential of the cyanobacterial genus Moorea.</title>
        <authorList>
            <person name="Leao T."/>
            <person name="Castelao G."/>
            <person name="Korobeynikov A."/>
            <person name="Monroe E.A."/>
            <person name="Podell S."/>
            <person name="Glukhov E."/>
            <person name="Allen E.E."/>
            <person name="Gerwick W.H."/>
            <person name="Gerwick L."/>
        </authorList>
    </citation>
    <scope>NUCLEOTIDE SEQUENCE</scope>
    <source>
        <strain evidence="1">JHB</strain>
    </source>
</reference>
<dbReference type="Proteomes" id="UP000176944">
    <property type="component" value="Chromosome"/>
</dbReference>
<dbReference type="AlphaFoldDB" id="A0A9Q9SSP8"/>
<proteinExistence type="predicted"/>
<evidence type="ECO:0000313" key="1">
    <source>
        <dbReference type="EMBL" id="WAN68925.1"/>
    </source>
</evidence>